<evidence type="ECO:0000259" key="9">
    <source>
        <dbReference type="Pfam" id="PF13231"/>
    </source>
</evidence>
<evidence type="ECO:0000256" key="1">
    <source>
        <dbReference type="ARBA" id="ARBA00004651"/>
    </source>
</evidence>
<dbReference type="PANTHER" id="PTHR33908:SF11">
    <property type="entry name" value="MEMBRANE PROTEIN"/>
    <property type="match status" value="1"/>
</dbReference>
<keyword evidence="11" id="KW-1185">Reference proteome</keyword>
<feature type="transmembrane region" description="Helical" evidence="8">
    <location>
        <begin position="217"/>
        <end position="237"/>
    </location>
</feature>
<evidence type="ECO:0000313" key="10">
    <source>
        <dbReference type="EMBL" id="APW61167.1"/>
    </source>
</evidence>
<protein>
    <recommendedName>
        <fullName evidence="9">Glycosyltransferase RgtA/B/C/D-like domain-containing protein</fullName>
    </recommendedName>
</protein>
<feature type="transmembrane region" description="Helical" evidence="8">
    <location>
        <begin position="100"/>
        <end position="118"/>
    </location>
</feature>
<dbReference type="EMBL" id="CP019082">
    <property type="protein sequence ID" value="APW61167.1"/>
    <property type="molecule type" value="Genomic_DNA"/>
</dbReference>
<gene>
    <name evidence="10" type="ORF">BSF38_02671</name>
</gene>
<accession>A0A1U7CQF8</accession>
<evidence type="ECO:0000256" key="7">
    <source>
        <dbReference type="ARBA" id="ARBA00023136"/>
    </source>
</evidence>
<dbReference type="PANTHER" id="PTHR33908">
    <property type="entry name" value="MANNOSYLTRANSFERASE YKCB-RELATED"/>
    <property type="match status" value="1"/>
</dbReference>
<dbReference type="Pfam" id="PF13231">
    <property type="entry name" value="PMT_2"/>
    <property type="match status" value="1"/>
</dbReference>
<evidence type="ECO:0000256" key="5">
    <source>
        <dbReference type="ARBA" id="ARBA00022692"/>
    </source>
</evidence>
<evidence type="ECO:0000256" key="6">
    <source>
        <dbReference type="ARBA" id="ARBA00022989"/>
    </source>
</evidence>
<feature type="transmembrane region" description="Helical" evidence="8">
    <location>
        <begin position="276"/>
        <end position="296"/>
    </location>
</feature>
<evidence type="ECO:0000256" key="4">
    <source>
        <dbReference type="ARBA" id="ARBA00022679"/>
    </source>
</evidence>
<keyword evidence="2" id="KW-1003">Cell membrane</keyword>
<keyword evidence="3" id="KW-0328">Glycosyltransferase</keyword>
<dbReference type="Proteomes" id="UP000186309">
    <property type="component" value="Chromosome"/>
</dbReference>
<feature type="transmembrane region" description="Helical" evidence="8">
    <location>
        <begin position="308"/>
        <end position="328"/>
    </location>
</feature>
<feature type="transmembrane region" description="Helical" evidence="8">
    <location>
        <begin position="139"/>
        <end position="162"/>
    </location>
</feature>
<proteinExistence type="predicted"/>
<comment type="subcellular location">
    <subcellularLocation>
        <location evidence="1">Cell membrane</location>
        <topology evidence="1">Multi-pass membrane protein</topology>
    </subcellularLocation>
</comment>
<dbReference type="AlphaFoldDB" id="A0A1U7CQF8"/>
<dbReference type="InterPro" id="IPR038731">
    <property type="entry name" value="RgtA/B/C-like"/>
</dbReference>
<feature type="transmembrane region" description="Helical" evidence="8">
    <location>
        <begin position="334"/>
        <end position="354"/>
    </location>
</feature>
<dbReference type="GO" id="GO:0009103">
    <property type="term" value="P:lipopolysaccharide biosynthetic process"/>
    <property type="evidence" value="ECO:0007669"/>
    <property type="project" value="UniProtKB-ARBA"/>
</dbReference>
<name>A0A1U7CQF8_9BACT</name>
<keyword evidence="7 8" id="KW-0472">Membrane</keyword>
<dbReference type="STRING" id="1387353.BSF38_02671"/>
<dbReference type="KEGG" id="pbor:BSF38_02671"/>
<evidence type="ECO:0000256" key="3">
    <source>
        <dbReference type="ARBA" id="ARBA00022676"/>
    </source>
</evidence>
<evidence type="ECO:0000256" key="8">
    <source>
        <dbReference type="SAM" id="Phobius"/>
    </source>
</evidence>
<organism evidence="10 11">
    <name type="scientific">Paludisphaera borealis</name>
    <dbReference type="NCBI Taxonomy" id="1387353"/>
    <lineage>
        <taxon>Bacteria</taxon>
        <taxon>Pseudomonadati</taxon>
        <taxon>Planctomycetota</taxon>
        <taxon>Planctomycetia</taxon>
        <taxon>Isosphaerales</taxon>
        <taxon>Isosphaeraceae</taxon>
        <taxon>Paludisphaera</taxon>
    </lineage>
</organism>
<evidence type="ECO:0000256" key="2">
    <source>
        <dbReference type="ARBA" id="ARBA00022475"/>
    </source>
</evidence>
<feature type="domain" description="Glycosyltransferase RgtA/B/C/D-like" evidence="9">
    <location>
        <begin position="63"/>
        <end position="233"/>
    </location>
</feature>
<keyword evidence="4" id="KW-0808">Transferase</keyword>
<evidence type="ECO:0000313" key="11">
    <source>
        <dbReference type="Proteomes" id="UP000186309"/>
    </source>
</evidence>
<keyword evidence="6 8" id="KW-1133">Transmembrane helix</keyword>
<keyword evidence="5 8" id="KW-0812">Transmembrane</keyword>
<dbReference type="InterPro" id="IPR050297">
    <property type="entry name" value="LipidA_mod_glycosyltrf_83"/>
</dbReference>
<sequence length="529" mass="58215">MGFAMGALAALLTIATLGGPGLTVDEPLDVRPGRDYFATLQRTGWRFFERANVDRAFRDNAEHPPLGRWLLGLASLIGEPFEPLWNGYDPTGVHVASGRLAPASAFAVLVGLIAAEAARRWGNPSGLAAGWALLVMPRVFSHAHLAALDTFLSLFWTLALLAGARAVEARRVTPAMVAAGALWALALLTKIHAWLLAPLLLAWAFSRLSPSRAIKAMAVWTAAGVALFMAGWPWLWYDTVTRWAAYWGTSVARATIRVEYFGRIWNDRDVPWHYPWLYFAVTVPVVLHAAGAVGVVRAWHARREDRFPFLLIASILLFLTLFSTGVPVYDGERLFLHVFPAWAMLIGYGCGLAWTTLRGSRAGRIAVLGVLLCQSYGAISMHPFGLSYYNLLVGGLPGAERLGLELTYWGDAVDRVLLDDLARRADKGSVAALAPTLYPGQGVLTTTAALARRDVILQDESAVPRADWIVVHRRRAYWSPELTEALATVNERDLWITRRSRHGVWLSALWHIPRTLAPRPKNDAKPSSP</sequence>
<reference evidence="11" key="1">
    <citation type="submission" date="2016-12" db="EMBL/GenBank/DDBJ databases">
        <title>Comparative genomics of four Isosphaeraceae planctomycetes: a common pool of plasmids and glycoside hydrolase genes.</title>
        <authorList>
            <person name="Ivanova A."/>
        </authorList>
    </citation>
    <scope>NUCLEOTIDE SEQUENCE [LARGE SCALE GENOMIC DNA]</scope>
    <source>
        <strain evidence="11">PX4</strain>
    </source>
</reference>
<dbReference type="GO" id="GO:0016763">
    <property type="term" value="F:pentosyltransferase activity"/>
    <property type="evidence" value="ECO:0007669"/>
    <property type="project" value="TreeGrafter"/>
</dbReference>
<feature type="transmembrane region" description="Helical" evidence="8">
    <location>
        <begin position="182"/>
        <end position="205"/>
    </location>
</feature>
<dbReference type="GO" id="GO:0005886">
    <property type="term" value="C:plasma membrane"/>
    <property type="evidence" value="ECO:0007669"/>
    <property type="project" value="UniProtKB-SubCell"/>
</dbReference>